<dbReference type="InterPro" id="IPR051157">
    <property type="entry name" value="PDH/Transketolase"/>
</dbReference>
<evidence type="ECO:0000313" key="6">
    <source>
        <dbReference type="EMBL" id="KPY29916.1"/>
    </source>
</evidence>
<evidence type="ECO:0000256" key="2">
    <source>
        <dbReference type="ARBA" id="ARBA00007131"/>
    </source>
</evidence>
<comment type="cofactor">
    <cofactor evidence="1">
        <name>thiamine diphosphate</name>
        <dbReference type="ChEBI" id="CHEBI:58937"/>
    </cofactor>
</comment>
<dbReference type="InterPro" id="IPR029061">
    <property type="entry name" value="THDP-binding"/>
</dbReference>
<evidence type="ECO:0000313" key="7">
    <source>
        <dbReference type="Proteomes" id="UP000050562"/>
    </source>
</evidence>
<dbReference type="InterPro" id="IPR033248">
    <property type="entry name" value="Transketolase_C"/>
</dbReference>
<name>A0A0P9XUP9_9PSED</name>
<protein>
    <submittedName>
        <fullName evidence="6">Transketolase</fullName>
    </submittedName>
</protein>
<comment type="similarity">
    <text evidence="2">Belongs to the transketolase family.</text>
</comment>
<organism evidence="6 7">
    <name type="scientific">Pseudomonas syringae pv. primulae</name>
    <dbReference type="NCBI Taxonomy" id="251707"/>
    <lineage>
        <taxon>Bacteria</taxon>
        <taxon>Pseudomonadati</taxon>
        <taxon>Pseudomonadota</taxon>
        <taxon>Gammaproteobacteria</taxon>
        <taxon>Pseudomonadales</taxon>
        <taxon>Pseudomonadaceae</taxon>
        <taxon>Pseudomonas</taxon>
    </lineage>
</organism>
<evidence type="ECO:0000259" key="5">
    <source>
        <dbReference type="SMART" id="SM00861"/>
    </source>
</evidence>
<dbReference type="Pfam" id="PF02780">
    <property type="entry name" value="Transketolase_C"/>
    <property type="match status" value="1"/>
</dbReference>
<dbReference type="Gene3D" id="3.40.50.970">
    <property type="match status" value="1"/>
</dbReference>
<feature type="compositionally biased region" description="Basic and acidic residues" evidence="4">
    <location>
        <begin position="40"/>
        <end position="52"/>
    </location>
</feature>
<dbReference type="Pfam" id="PF02779">
    <property type="entry name" value="Transket_pyr"/>
    <property type="match status" value="1"/>
</dbReference>
<proteinExistence type="inferred from homology"/>
<feature type="region of interest" description="Disordered" evidence="4">
    <location>
        <begin position="22"/>
        <end position="64"/>
    </location>
</feature>
<dbReference type="EMBL" id="LJRC01000292">
    <property type="protein sequence ID" value="KPY29916.1"/>
    <property type="molecule type" value="Genomic_DNA"/>
</dbReference>
<accession>A0A0P9XUP9</accession>
<gene>
    <name evidence="6" type="ORF">ALO52_04299</name>
</gene>
<evidence type="ECO:0000256" key="4">
    <source>
        <dbReference type="SAM" id="MobiDB-lite"/>
    </source>
</evidence>
<dbReference type="PATRIC" id="fig|251707.3.peg.416"/>
<dbReference type="InterPro" id="IPR005475">
    <property type="entry name" value="Transketolase-like_Pyr-bd"/>
</dbReference>
<dbReference type="AlphaFoldDB" id="A0A0P9XUP9"/>
<evidence type="ECO:0000256" key="3">
    <source>
        <dbReference type="ARBA" id="ARBA00023052"/>
    </source>
</evidence>
<dbReference type="SUPFAM" id="SSF52922">
    <property type="entry name" value="TK C-terminal domain-like"/>
    <property type="match status" value="1"/>
</dbReference>
<evidence type="ECO:0000256" key="1">
    <source>
        <dbReference type="ARBA" id="ARBA00001964"/>
    </source>
</evidence>
<dbReference type="Proteomes" id="UP000050562">
    <property type="component" value="Unassembled WGS sequence"/>
</dbReference>
<dbReference type="PANTHER" id="PTHR43825:SF1">
    <property type="entry name" value="TRANSKETOLASE-LIKE PYRIMIDINE-BINDING DOMAIN-CONTAINING PROTEIN"/>
    <property type="match status" value="1"/>
</dbReference>
<dbReference type="PANTHER" id="PTHR43825">
    <property type="entry name" value="PYRUVATE DEHYDROGENASE E1 COMPONENT"/>
    <property type="match status" value="1"/>
</dbReference>
<dbReference type="FunFam" id="3.40.50.970:FF:000129">
    <property type="entry name" value="Transketolase"/>
    <property type="match status" value="1"/>
</dbReference>
<dbReference type="SMART" id="SM00861">
    <property type="entry name" value="Transket_pyr"/>
    <property type="match status" value="1"/>
</dbReference>
<reference evidence="6 7" key="1">
    <citation type="submission" date="2015-09" db="EMBL/GenBank/DDBJ databases">
        <title>Genome announcement of multiple Pseudomonas syringae strains.</title>
        <authorList>
            <person name="Thakur S."/>
            <person name="Wang P.W."/>
            <person name="Gong Y."/>
            <person name="Weir B.S."/>
            <person name="Guttman D.S."/>
        </authorList>
    </citation>
    <scope>NUCLEOTIDE SEQUENCE [LARGE SCALE GENOMIC DNA]</scope>
    <source>
        <strain evidence="6 7">ICMP3956</strain>
    </source>
</reference>
<feature type="compositionally biased region" description="Basic and acidic residues" evidence="4">
    <location>
        <begin position="104"/>
        <end position="114"/>
    </location>
</feature>
<dbReference type="SUPFAM" id="SSF52518">
    <property type="entry name" value="Thiamin diphosphate-binding fold (THDP-binding)"/>
    <property type="match status" value="1"/>
</dbReference>
<feature type="domain" description="Transketolase-like pyrimidine-binding" evidence="5">
    <location>
        <begin position="180"/>
        <end position="345"/>
    </location>
</feature>
<keyword evidence="3" id="KW-0786">Thiamine pyrophosphate</keyword>
<dbReference type="InterPro" id="IPR009014">
    <property type="entry name" value="Transketo_C/PFOR_II"/>
</dbReference>
<dbReference type="Gene3D" id="3.40.50.920">
    <property type="match status" value="1"/>
</dbReference>
<sequence length="487" mass="52822">MPGPEAKEFSVLRLQPAVGWRTERGVDLGSGDVGLPLEARQPDRDHRREQPAGRRPFQRSTRFRAHRGSLASLWLVHATGRWQRPASTGRRVRRRPPASGRTASGDHLRHENGQRRALSGNPREDSLHPCRRARVGPCTEQPRRGANRMSTANQNPAAAPAMKKKLTTSAMIASIASEGQATRSAPFGHALAALADQRSDIVGLSADLSKYTDLHIFAKAHPERFYQMGMAEQLLMSAAAGMAREGCVPFATTYAVFASRRAYDFICMAIAEENLNVKIVCGLPGLTTGYGPSHQATDDLAIFRAMPNLMIVDPCDALEIEQAVPAIAAHQGPVYMRLLRGNVPLVLDEYGYQFEIGKAKTLRTGNDVLIISTGLMTMRSLEAAKELQADGVDVAVLHVPTIKPLDEQTILAEARKPGRLVVTAENHSIIGGLGEAVATVLLRNGVTPTFRQIALPDAFLDAGALPTLHDRYGISAPAVCAQIKAWL</sequence>
<dbReference type="CDD" id="cd07033">
    <property type="entry name" value="TPP_PYR_DXS_TK_like"/>
    <property type="match status" value="1"/>
</dbReference>
<comment type="caution">
    <text evidence="6">The sequence shown here is derived from an EMBL/GenBank/DDBJ whole genome shotgun (WGS) entry which is preliminary data.</text>
</comment>
<feature type="region of interest" description="Disordered" evidence="4">
    <location>
        <begin position="82"/>
        <end position="158"/>
    </location>
</feature>